<name>A0AA86YPP7_PROST</name>
<dbReference type="InterPro" id="IPR023696">
    <property type="entry name" value="Ureohydrolase_dom_sf"/>
</dbReference>
<comment type="caution">
    <text evidence="1">The sequence shown here is derived from an EMBL/GenBank/DDBJ whole genome shotgun (WGS) entry which is preliminary data.</text>
</comment>
<accession>A0AA86YPP7</accession>
<dbReference type="AlphaFoldDB" id="A0AA86YPP7"/>
<evidence type="ECO:0000313" key="2">
    <source>
        <dbReference type="Proteomes" id="UP000004506"/>
    </source>
</evidence>
<dbReference type="EMBL" id="ABJD02000103">
    <property type="protein sequence ID" value="EDU58046.1"/>
    <property type="molecule type" value="Genomic_DNA"/>
</dbReference>
<reference evidence="2" key="1">
    <citation type="submission" date="2008-04" db="EMBL/GenBank/DDBJ databases">
        <title>Draft genome sequence of Providencia stuartii (ATCC 25827).</title>
        <authorList>
            <person name="Sudarsanam P."/>
            <person name="Ley R."/>
            <person name="Guruge J."/>
            <person name="Turnbaugh P.J."/>
            <person name="Mahowald M."/>
            <person name="Liep D."/>
            <person name="Gordon J."/>
        </authorList>
    </citation>
    <scope>NUCLEOTIDE SEQUENCE [LARGE SCALE GENOMIC DNA]</scope>
    <source>
        <strain evidence="2">ATCC 25827</strain>
    </source>
</reference>
<organism evidence="1 2">
    <name type="scientific">Providencia stuartii ATCC 25827</name>
    <dbReference type="NCBI Taxonomy" id="471874"/>
    <lineage>
        <taxon>Bacteria</taxon>
        <taxon>Pseudomonadati</taxon>
        <taxon>Pseudomonadota</taxon>
        <taxon>Gammaproteobacteria</taxon>
        <taxon>Enterobacterales</taxon>
        <taxon>Morganellaceae</taxon>
        <taxon>Providencia</taxon>
    </lineage>
</organism>
<gene>
    <name evidence="1" type="ORF">PROSTU_04098</name>
</gene>
<dbReference type="SUPFAM" id="SSF52768">
    <property type="entry name" value="Arginase/deacetylase"/>
    <property type="match status" value="1"/>
</dbReference>
<protein>
    <recommendedName>
        <fullName evidence="3">Histone deacetylase domain-containing protein</fullName>
    </recommendedName>
</protein>
<dbReference type="Proteomes" id="UP000004506">
    <property type="component" value="Unassembled WGS sequence"/>
</dbReference>
<evidence type="ECO:0000313" key="1">
    <source>
        <dbReference type="EMBL" id="EDU58046.1"/>
    </source>
</evidence>
<dbReference type="InterPro" id="IPR037138">
    <property type="entry name" value="His_deacetylse_dom_sf"/>
</dbReference>
<evidence type="ECO:0008006" key="3">
    <source>
        <dbReference type="Google" id="ProtNLM"/>
    </source>
</evidence>
<reference evidence="1 2" key="3">
    <citation type="submission" date="2008-05" db="EMBL/GenBank/DDBJ databases">
        <authorList>
            <person name="Fulton L."/>
            <person name="Clifton S."/>
            <person name="Fulton B."/>
            <person name="Xu J."/>
            <person name="Minx P."/>
            <person name="Pepin K.H."/>
            <person name="Johnson M."/>
            <person name="Thiruvilangam P."/>
            <person name="Bhonagiri V."/>
            <person name="Nash W.E."/>
            <person name="Mardis E.R."/>
            <person name="Wilson R.K."/>
        </authorList>
    </citation>
    <scope>NUCLEOTIDE SEQUENCE [LARGE SCALE GENOMIC DNA]</scope>
    <source>
        <strain evidence="1 2">ATCC 25827</strain>
    </source>
</reference>
<proteinExistence type="predicted"/>
<dbReference type="Gene3D" id="3.40.800.20">
    <property type="entry name" value="Histone deacetylase domain"/>
    <property type="match status" value="1"/>
</dbReference>
<reference evidence="2" key="2">
    <citation type="submission" date="2008-04" db="EMBL/GenBank/DDBJ databases">
        <title>Draft genome sequence of Providencia stuartii(ATCC 25827).</title>
        <authorList>
            <person name="Sudarsanam P."/>
            <person name="Ley R."/>
            <person name="Guruge J."/>
            <person name="Turnbaugh P.J."/>
            <person name="Mahowald M."/>
            <person name="Liep D."/>
            <person name="Gordon J."/>
        </authorList>
    </citation>
    <scope>NUCLEOTIDE SEQUENCE [LARGE SCALE GENOMIC DNA]</scope>
    <source>
        <strain evidence="2">ATCC 25827</strain>
    </source>
</reference>
<sequence>MPWKVVVIHEGGYSEHYVPFCALALLEGLSGINTQVVDPFISFIQQQTIPQALKELQENLINHQAIKLGL</sequence>